<reference evidence="2" key="1">
    <citation type="submission" date="2014-12" db="EMBL/GenBank/DDBJ databases">
        <title>Genome sequence of Clostridium beijerinckii strain 59B.</title>
        <authorList>
            <person name="Little G.T."/>
            <person name="Minton N.P."/>
        </authorList>
    </citation>
    <scope>NUCLEOTIDE SEQUENCE [LARGE SCALE GENOMIC DNA]</scope>
    <source>
        <strain evidence="2">59B</strain>
    </source>
</reference>
<dbReference type="EMBL" id="CP010086">
    <property type="protein sequence ID" value="AJG97133.1"/>
    <property type="molecule type" value="Genomic_DNA"/>
</dbReference>
<sequence length="338" mass="40066">MRNLCKVTLEDLKYAFDKIDYWYKKNIKFLTVITVPFNTSCVFSKIISKVSQNNGRVLYVWGKEGENKELVNITREMYSDITHSYIVREISNTKLTFIHYNNLMKIKQNYDLVIFDDITYFSNLSNVNIREMLEMCSNIGERVLLYSIEKTTLVGEKFELAAYNYKKPFVEPRVLTTRIDLNSDIPFSLYDYIKWFRENSHKVAIYVPNKEKLDIVYDYFCNKLKLSNVKVIKVSGNDDIKKSEKVSKYKDKAIFIITNKIEELLEYCYMDDAVVLFADNERYTYKKLLYICGQIRNVNLKLPEVLLVSNDISEDIEKAKNMARDFNKKVWEKRLIEL</sequence>
<protein>
    <recommendedName>
        <fullName evidence="3">Comf operon protein A, DNA transporter ATPase</fullName>
    </recommendedName>
</protein>
<evidence type="ECO:0008006" key="3">
    <source>
        <dbReference type="Google" id="ProtNLM"/>
    </source>
</evidence>
<dbReference type="RefSeq" id="WP_041893825.1">
    <property type="nucleotide sequence ID" value="NZ_CP010086.2"/>
</dbReference>
<gene>
    <name evidence="1" type="ORF">LF65_00494</name>
</gene>
<dbReference type="OrthoDB" id="1933944at2"/>
<dbReference type="STRING" id="1520.LF65_00494"/>
<accession>A0A0B5QK94</accession>
<dbReference type="InterPro" id="IPR027417">
    <property type="entry name" value="P-loop_NTPase"/>
</dbReference>
<proteinExistence type="predicted"/>
<name>A0A0B5QK94_CLOBE</name>
<dbReference type="SUPFAM" id="SSF52540">
    <property type="entry name" value="P-loop containing nucleoside triphosphate hydrolases"/>
    <property type="match status" value="1"/>
</dbReference>
<dbReference type="KEGG" id="cbei:LF65_00494"/>
<dbReference type="Proteomes" id="UP000031866">
    <property type="component" value="Chromosome"/>
</dbReference>
<evidence type="ECO:0000313" key="1">
    <source>
        <dbReference type="EMBL" id="AJG97133.1"/>
    </source>
</evidence>
<dbReference type="AlphaFoldDB" id="A0A0B5QK94"/>
<evidence type="ECO:0000313" key="2">
    <source>
        <dbReference type="Proteomes" id="UP000031866"/>
    </source>
</evidence>
<organism evidence="1 2">
    <name type="scientific">Clostridium beijerinckii</name>
    <name type="common">Clostridium MP</name>
    <dbReference type="NCBI Taxonomy" id="1520"/>
    <lineage>
        <taxon>Bacteria</taxon>
        <taxon>Bacillati</taxon>
        <taxon>Bacillota</taxon>
        <taxon>Clostridia</taxon>
        <taxon>Eubacteriales</taxon>
        <taxon>Clostridiaceae</taxon>
        <taxon>Clostridium</taxon>
    </lineage>
</organism>